<dbReference type="eggNOG" id="COG4637">
    <property type="taxonomic scope" value="Bacteria"/>
</dbReference>
<dbReference type="HOGENOM" id="CLU_035814_4_0_3"/>
<reference evidence="3" key="1">
    <citation type="journal article" date="2013" name="Proc. Natl. Acad. Sci. U.S.A.">
        <title>Improving the coverage of the cyanobacterial phylum using diversity-driven genome sequencing.</title>
        <authorList>
            <person name="Shih P.M."/>
            <person name="Wu D."/>
            <person name="Latifi A."/>
            <person name="Axen S.D."/>
            <person name="Fewer D.P."/>
            <person name="Talla E."/>
            <person name="Calteau A."/>
            <person name="Cai F."/>
            <person name="Tandeau de Marsac N."/>
            <person name="Rippka R."/>
            <person name="Herdman M."/>
            <person name="Sivonen K."/>
            <person name="Coursin T."/>
            <person name="Laurent T."/>
            <person name="Goodwin L."/>
            <person name="Nolan M."/>
            <person name="Davenport K.W."/>
            <person name="Han C.S."/>
            <person name="Rubin E.M."/>
            <person name="Eisen J.A."/>
            <person name="Woyke T."/>
            <person name="Gugger M."/>
            <person name="Kerfeld C.A."/>
        </authorList>
    </citation>
    <scope>NUCLEOTIDE SEQUENCE [LARGE SCALE GENOMIC DNA]</scope>
    <source>
        <strain evidence="3">ATCC 27899 / PCC 7122</strain>
    </source>
</reference>
<dbReference type="STRING" id="272123.Anacy_4153"/>
<dbReference type="OrthoDB" id="9815944at2"/>
<dbReference type="GO" id="GO:0005524">
    <property type="term" value="F:ATP binding"/>
    <property type="evidence" value="ECO:0007669"/>
    <property type="project" value="InterPro"/>
</dbReference>
<dbReference type="GO" id="GO:0016887">
    <property type="term" value="F:ATP hydrolysis activity"/>
    <property type="evidence" value="ECO:0007669"/>
    <property type="project" value="InterPro"/>
</dbReference>
<dbReference type="PANTHER" id="PTHR40396">
    <property type="entry name" value="ATPASE-LIKE PROTEIN"/>
    <property type="match status" value="1"/>
</dbReference>
<evidence type="ECO:0000313" key="3">
    <source>
        <dbReference type="Proteomes" id="UP000010474"/>
    </source>
</evidence>
<accession>K9ZMG5</accession>
<dbReference type="KEGG" id="acy:Anacy_4153"/>
<dbReference type="InterPro" id="IPR014555">
    <property type="entry name" value="RecF-like"/>
</dbReference>
<dbReference type="AlphaFoldDB" id="K9ZMG5"/>
<dbReference type="InterPro" id="IPR003959">
    <property type="entry name" value="ATPase_AAA_core"/>
</dbReference>
<dbReference type="EMBL" id="CP003659">
    <property type="protein sequence ID" value="AFZ59520.1"/>
    <property type="molecule type" value="Genomic_DNA"/>
</dbReference>
<dbReference type="PIRSF" id="PIRSF029347">
    <property type="entry name" value="RecF"/>
    <property type="match status" value="1"/>
</dbReference>
<evidence type="ECO:0000313" key="2">
    <source>
        <dbReference type="EMBL" id="AFZ59520.1"/>
    </source>
</evidence>
<proteinExistence type="predicted"/>
<dbReference type="PATRIC" id="fig|272123.3.peg.4506"/>
<protein>
    <submittedName>
        <fullName evidence="2">SMC domain protein</fullName>
    </submittedName>
</protein>
<evidence type="ECO:0000259" key="1">
    <source>
        <dbReference type="Pfam" id="PF13304"/>
    </source>
</evidence>
<keyword evidence="3" id="KW-1185">Reference proteome</keyword>
<organism evidence="2 3">
    <name type="scientific">Anabaena cylindrica (strain ATCC 27899 / PCC 7122)</name>
    <dbReference type="NCBI Taxonomy" id="272123"/>
    <lineage>
        <taxon>Bacteria</taxon>
        <taxon>Bacillati</taxon>
        <taxon>Cyanobacteriota</taxon>
        <taxon>Cyanophyceae</taxon>
        <taxon>Nostocales</taxon>
        <taxon>Nostocaceae</taxon>
        <taxon>Anabaena</taxon>
    </lineage>
</organism>
<sequence>MNYSYFHPVLRKSCIYQSPFKQMLSKLKVQHYKSLFDTEVDLEPLTVFIGPNGSGKSNICEALAVLSDFFQNLIVAPDYTESMTFFLESLKTVSTNLQSIQSKFWHGKPDYLLFEASTIPKTEIITSEKAQNFLKISVNVDYSRRIISIKNLGNTQCEEDEYISPLRDFIVSHQFPDSSLYNALKKVNVYDFAPFDISNKTSSNGNMDKTGQGIAYALLDILLANREGFDELQDRLTQLVPNIKKILLPRGENQTFSLELVDRYSEHHIPASDISDGTLRILAFLTALYQENTPSIICFEEIENGVHPWLLHKMMELLKIVSTEGITGKPVQVLITTHSPVLLNYVEPYQVRAVELDKEGKTQVHKLPVDSVRFQKALEAYDGALGELWFTNVFGGNPE</sequence>
<dbReference type="Pfam" id="PF13304">
    <property type="entry name" value="AAA_21"/>
    <property type="match status" value="1"/>
</dbReference>
<dbReference type="Proteomes" id="UP000010474">
    <property type="component" value="Chromosome"/>
</dbReference>
<dbReference type="InterPro" id="IPR027417">
    <property type="entry name" value="P-loop_NTPase"/>
</dbReference>
<dbReference type="PANTHER" id="PTHR40396:SF1">
    <property type="entry name" value="ATPASE AAA-TYPE CORE DOMAIN-CONTAINING PROTEIN"/>
    <property type="match status" value="1"/>
</dbReference>
<dbReference type="SUPFAM" id="SSF52540">
    <property type="entry name" value="P-loop containing nucleoside triphosphate hydrolases"/>
    <property type="match status" value="1"/>
</dbReference>
<name>K9ZMG5_ANACC</name>
<gene>
    <name evidence="2" type="ordered locus">Anacy_4153</name>
</gene>
<feature type="domain" description="ATPase AAA-type core" evidence="1">
    <location>
        <begin position="45"/>
        <end position="344"/>
    </location>
</feature>
<dbReference type="RefSeq" id="WP_015216137.1">
    <property type="nucleotide sequence ID" value="NC_019771.1"/>
</dbReference>
<dbReference type="Gene3D" id="3.40.50.300">
    <property type="entry name" value="P-loop containing nucleotide triphosphate hydrolases"/>
    <property type="match status" value="1"/>
</dbReference>